<evidence type="ECO:0000313" key="2">
    <source>
        <dbReference type="Proteomes" id="UP000015524"/>
    </source>
</evidence>
<dbReference type="PANTHER" id="PTHR23416:SF78">
    <property type="entry name" value="LIPOPOLYSACCHARIDE BIOSYNTHESIS O-ACETYL TRANSFERASE WBBJ-RELATED"/>
    <property type="match status" value="1"/>
</dbReference>
<reference evidence="1 2" key="1">
    <citation type="journal article" date="2013" name="Genome Announc.">
        <title>Draft Genome Sequence of a Hexachlorocyclohexane-Degrading Bacterium, Sphingobium baderi Strain LL03T.</title>
        <authorList>
            <person name="Kaur J."/>
            <person name="Verma H."/>
            <person name="Tripathi C."/>
            <person name="Khurana J.P."/>
            <person name="Lal R."/>
        </authorList>
    </citation>
    <scope>NUCLEOTIDE SEQUENCE [LARGE SCALE GENOMIC DNA]</scope>
    <source>
        <strain evidence="1 2">LL03</strain>
    </source>
</reference>
<dbReference type="InterPro" id="IPR011004">
    <property type="entry name" value="Trimer_LpxA-like_sf"/>
</dbReference>
<dbReference type="InterPro" id="IPR051159">
    <property type="entry name" value="Hexapeptide_acetyltransf"/>
</dbReference>
<dbReference type="EMBL" id="ATIB01000034">
    <property type="protein sequence ID" value="EQB04452.1"/>
    <property type="molecule type" value="Genomic_DNA"/>
</dbReference>
<sequence length="311" mass="33614">MKAEQILAEFVGVDDFGPMTDYVVTELPKDTYECVPISDLSTDNPKGHDLTDSVIWYPKGALDMVRRVRIQVLRHSPRCTIYFLRTAPSMILKLNGPGHSVLNLSRNKLAMKIRMTGGDGDAFRGCKVIIGEGAFAGGVEAVLLNTDLLIKKQSLWSDGILIQGSNQHGIVNRATMELVNYGRNRIILEPHVWIGRRAVLTSGAHIGAGSVVGTAAVATKSYPASCIIAGNPGRIVKRNMTWANALTNVSNVERAIIDQYAPFAIDEPLPSPSWIGKAKAFAQSVWLKAAAAGVAGAAIFEALQELVFAFE</sequence>
<dbReference type="SUPFAM" id="SSF51161">
    <property type="entry name" value="Trimeric LpxA-like enzymes"/>
    <property type="match status" value="1"/>
</dbReference>
<accession>T0GUU1</accession>
<keyword evidence="2" id="KW-1185">Reference proteome</keyword>
<dbReference type="Gene3D" id="2.160.10.10">
    <property type="entry name" value="Hexapeptide repeat proteins"/>
    <property type="match status" value="1"/>
</dbReference>
<evidence type="ECO:0000313" key="1">
    <source>
        <dbReference type="EMBL" id="EQB04452.1"/>
    </source>
</evidence>
<dbReference type="eggNOG" id="COG0110">
    <property type="taxonomic scope" value="Bacteria"/>
</dbReference>
<dbReference type="PANTHER" id="PTHR23416">
    <property type="entry name" value="SIALIC ACID SYNTHASE-RELATED"/>
    <property type="match status" value="1"/>
</dbReference>
<dbReference type="Proteomes" id="UP000015524">
    <property type="component" value="Unassembled WGS sequence"/>
</dbReference>
<evidence type="ECO:0008006" key="3">
    <source>
        <dbReference type="Google" id="ProtNLM"/>
    </source>
</evidence>
<proteinExistence type="predicted"/>
<dbReference type="PATRIC" id="fig|1114964.3.peg.830"/>
<protein>
    <recommendedName>
        <fullName evidence="3">Acetyltransferase</fullName>
    </recommendedName>
</protein>
<dbReference type="AlphaFoldDB" id="T0GUU1"/>
<name>T0GUU1_9SPHN</name>
<gene>
    <name evidence="1" type="ORF">L485_04330</name>
</gene>
<comment type="caution">
    <text evidence="1">The sequence shown here is derived from an EMBL/GenBank/DDBJ whole genome shotgun (WGS) entry which is preliminary data.</text>
</comment>
<organism evidence="1 2">
    <name type="scientific">Sphingobium baderi LL03</name>
    <dbReference type="NCBI Taxonomy" id="1114964"/>
    <lineage>
        <taxon>Bacteria</taxon>
        <taxon>Pseudomonadati</taxon>
        <taxon>Pseudomonadota</taxon>
        <taxon>Alphaproteobacteria</taxon>
        <taxon>Sphingomonadales</taxon>
        <taxon>Sphingomonadaceae</taxon>
        <taxon>Sphingobium</taxon>
    </lineage>
</organism>